<evidence type="ECO:0000259" key="1">
    <source>
        <dbReference type="PROSITE" id="PS51186"/>
    </source>
</evidence>
<dbReference type="Pfam" id="PF13508">
    <property type="entry name" value="Acetyltransf_7"/>
    <property type="match status" value="1"/>
</dbReference>
<protein>
    <recommendedName>
        <fullName evidence="1">N-acetyltransferase domain-containing protein</fullName>
    </recommendedName>
</protein>
<dbReference type="CDD" id="cd04301">
    <property type="entry name" value="NAT_SF"/>
    <property type="match status" value="1"/>
</dbReference>
<organism evidence="2 3">
    <name type="scientific">Candidatus Doudnabacteria bacterium RIFCSPHIGHO2_01_FULL_46_14</name>
    <dbReference type="NCBI Taxonomy" id="1817824"/>
    <lineage>
        <taxon>Bacteria</taxon>
        <taxon>Candidatus Doudnaibacteriota</taxon>
    </lineage>
</organism>
<dbReference type="InterPro" id="IPR016181">
    <property type="entry name" value="Acyl_CoA_acyltransferase"/>
</dbReference>
<dbReference type="GO" id="GO:0004343">
    <property type="term" value="F:glucosamine 6-phosphate N-acetyltransferase activity"/>
    <property type="evidence" value="ECO:0007669"/>
    <property type="project" value="TreeGrafter"/>
</dbReference>
<comment type="caution">
    <text evidence="2">The sequence shown here is derived from an EMBL/GenBank/DDBJ whole genome shotgun (WGS) entry which is preliminary data.</text>
</comment>
<dbReference type="InterPro" id="IPR039143">
    <property type="entry name" value="GNPNAT1-like"/>
</dbReference>
<accession>A0A1F5NMF3</accession>
<dbReference type="Gene3D" id="3.40.630.30">
    <property type="match status" value="1"/>
</dbReference>
<evidence type="ECO:0000313" key="2">
    <source>
        <dbReference type="EMBL" id="OGE78845.1"/>
    </source>
</evidence>
<feature type="domain" description="N-acetyltransferase" evidence="1">
    <location>
        <begin position="1"/>
        <end position="112"/>
    </location>
</feature>
<name>A0A1F5NMF3_9BACT</name>
<gene>
    <name evidence="2" type="ORF">A2751_01395</name>
</gene>
<sequence>MEIKRENVTDISGIKFVAEQDGKIVGRAFLYVLKNELHQNPRWGFLEDVFVEEEYRKHGIGSRLVEAIIAEAKVQSCYKLICTSRNEKPELHSYYEKFGFKNYGLEFRMDLS</sequence>
<dbReference type="EMBL" id="MFEK01000013">
    <property type="protein sequence ID" value="OGE78845.1"/>
    <property type="molecule type" value="Genomic_DNA"/>
</dbReference>
<reference evidence="2 3" key="1">
    <citation type="journal article" date="2016" name="Nat. Commun.">
        <title>Thousands of microbial genomes shed light on interconnected biogeochemical processes in an aquifer system.</title>
        <authorList>
            <person name="Anantharaman K."/>
            <person name="Brown C.T."/>
            <person name="Hug L.A."/>
            <person name="Sharon I."/>
            <person name="Castelle C.J."/>
            <person name="Probst A.J."/>
            <person name="Thomas B.C."/>
            <person name="Singh A."/>
            <person name="Wilkins M.J."/>
            <person name="Karaoz U."/>
            <person name="Brodie E.L."/>
            <person name="Williams K.H."/>
            <person name="Hubbard S.S."/>
            <person name="Banfield J.F."/>
        </authorList>
    </citation>
    <scope>NUCLEOTIDE SEQUENCE [LARGE SCALE GENOMIC DNA]</scope>
</reference>
<dbReference type="PANTHER" id="PTHR13355:SF11">
    <property type="entry name" value="GLUCOSAMINE 6-PHOSPHATE N-ACETYLTRANSFERASE"/>
    <property type="match status" value="1"/>
</dbReference>
<dbReference type="Proteomes" id="UP000176864">
    <property type="component" value="Unassembled WGS sequence"/>
</dbReference>
<dbReference type="PANTHER" id="PTHR13355">
    <property type="entry name" value="GLUCOSAMINE 6-PHOSPHATE N-ACETYLTRANSFERASE"/>
    <property type="match status" value="1"/>
</dbReference>
<dbReference type="InterPro" id="IPR000182">
    <property type="entry name" value="GNAT_dom"/>
</dbReference>
<dbReference type="AlphaFoldDB" id="A0A1F5NMF3"/>
<evidence type="ECO:0000313" key="3">
    <source>
        <dbReference type="Proteomes" id="UP000176864"/>
    </source>
</evidence>
<dbReference type="PROSITE" id="PS51186">
    <property type="entry name" value="GNAT"/>
    <property type="match status" value="1"/>
</dbReference>
<dbReference type="SUPFAM" id="SSF55729">
    <property type="entry name" value="Acyl-CoA N-acyltransferases (Nat)"/>
    <property type="match status" value="1"/>
</dbReference>
<dbReference type="STRING" id="1817824.A2751_01395"/>
<proteinExistence type="predicted"/>